<reference evidence="8 9" key="1">
    <citation type="submission" date="2019-04" db="EMBL/GenBank/DDBJ databases">
        <title>Shimia ponticola sp. nov., isolated from seawater.</title>
        <authorList>
            <person name="Kim Y.-O."/>
            <person name="Yoon J.-H."/>
        </authorList>
    </citation>
    <scope>NUCLEOTIDE SEQUENCE [LARGE SCALE GENOMIC DNA]</scope>
    <source>
        <strain evidence="8 9">MYP11</strain>
    </source>
</reference>
<evidence type="ECO:0000256" key="1">
    <source>
        <dbReference type="ARBA" id="ARBA00022485"/>
    </source>
</evidence>
<evidence type="ECO:0000256" key="2">
    <source>
        <dbReference type="ARBA" id="ARBA00022723"/>
    </source>
</evidence>
<feature type="binding site" evidence="6">
    <location>
        <position position="39"/>
    </location>
    <ligand>
        <name>[4Fe-4S] cluster</name>
        <dbReference type="ChEBI" id="CHEBI:49883"/>
        <label>1</label>
    </ligand>
</feature>
<keyword evidence="9" id="KW-1185">Reference proteome</keyword>
<keyword evidence="5 6" id="KW-0411">Iron-sulfur</keyword>
<evidence type="ECO:0000259" key="7">
    <source>
        <dbReference type="PROSITE" id="PS51379"/>
    </source>
</evidence>
<name>A0A4S4NE66_9RHOB</name>
<comment type="caution">
    <text evidence="8">The sequence shown here is derived from an EMBL/GenBank/DDBJ whole genome shotgun (WGS) entry which is preliminary data.</text>
</comment>
<organism evidence="8 9">
    <name type="scientific">Aliishimia ponticola</name>
    <dbReference type="NCBI Taxonomy" id="2499833"/>
    <lineage>
        <taxon>Bacteria</taxon>
        <taxon>Pseudomonadati</taxon>
        <taxon>Pseudomonadota</taxon>
        <taxon>Alphaproteobacteria</taxon>
        <taxon>Rhodobacterales</taxon>
        <taxon>Paracoccaceae</taxon>
        <taxon>Aliishimia</taxon>
    </lineage>
</organism>
<dbReference type="GO" id="GO:0005737">
    <property type="term" value="C:cytoplasm"/>
    <property type="evidence" value="ECO:0007669"/>
    <property type="project" value="UniProtKB-SubCell"/>
</dbReference>
<comment type="subunit">
    <text evidence="6">Interacts with the cytoplasmic NapA precursor.</text>
</comment>
<dbReference type="Proteomes" id="UP000306602">
    <property type="component" value="Unassembled WGS sequence"/>
</dbReference>
<feature type="binding site" evidence="6">
    <location>
        <position position="78"/>
    </location>
    <ligand>
        <name>[4Fe-4S] cluster</name>
        <dbReference type="ChEBI" id="CHEBI:49883"/>
        <label>2</label>
    </ligand>
</feature>
<dbReference type="GO" id="GO:0051539">
    <property type="term" value="F:4 iron, 4 sulfur cluster binding"/>
    <property type="evidence" value="ECO:0007669"/>
    <property type="project" value="UniProtKB-UniRule"/>
</dbReference>
<proteinExistence type="inferred from homology"/>
<dbReference type="SUPFAM" id="SSF54862">
    <property type="entry name" value="4Fe-4S ferredoxins"/>
    <property type="match status" value="1"/>
</dbReference>
<evidence type="ECO:0000256" key="5">
    <source>
        <dbReference type="ARBA" id="ARBA00023014"/>
    </source>
</evidence>
<feature type="binding site" evidence="6">
    <location>
        <position position="146"/>
    </location>
    <ligand>
        <name>[4Fe-4S] cluster</name>
        <dbReference type="ChEBI" id="CHEBI:49883"/>
        <label>3</label>
    </ligand>
</feature>
<feature type="domain" description="4Fe-4S ferredoxin-type" evidence="7">
    <location>
        <begin position="131"/>
        <end position="160"/>
    </location>
</feature>
<feature type="binding site" evidence="6">
    <location>
        <position position="42"/>
    </location>
    <ligand>
        <name>[4Fe-4S] cluster</name>
        <dbReference type="ChEBI" id="CHEBI:49883"/>
        <label>1</label>
    </ligand>
</feature>
<dbReference type="HAMAP" id="MF_02201">
    <property type="entry name" value="NapF"/>
    <property type="match status" value="1"/>
</dbReference>
<comment type="subcellular location">
    <subcellularLocation>
        <location evidence="6">Cytoplasm</location>
    </subcellularLocation>
</comment>
<keyword evidence="6" id="KW-0963">Cytoplasm</keyword>
<dbReference type="Pfam" id="PF13187">
    <property type="entry name" value="Fer4_9"/>
    <property type="match status" value="1"/>
</dbReference>
<gene>
    <name evidence="6 8" type="primary">napF</name>
    <name evidence="8" type="ORF">E4Z66_19035</name>
</gene>
<keyword evidence="3 6" id="KW-0677">Repeat</keyword>
<accession>A0A4S4NE66</accession>
<dbReference type="PANTHER" id="PTHR24960">
    <property type="entry name" value="PHOTOSYSTEM I IRON-SULFUR CENTER-RELATED"/>
    <property type="match status" value="1"/>
</dbReference>
<feature type="binding site" evidence="6">
    <location>
        <position position="46"/>
    </location>
    <ligand>
        <name>[4Fe-4S] cluster</name>
        <dbReference type="ChEBI" id="CHEBI:49883"/>
        <label>1</label>
    </ligand>
</feature>
<evidence type="ECO:0000256" key="6">
    <source>
        <dbReference type="HAMAP-Rule" id="MF_02201"/>
    </source>
</evidence>
<dbReference type="InterPro" id="IPR050157">
    <property type="entry name" value="PSI_iron-sulfur_center"/>
</dbReference>
<feature type="binding site" evidence="6">
    <location>
        <position position="74"/>
    </location>
    <ligand>
        <name>[4Fe-4S] cluster</name>
        <dbReference type="ChEBI" id="CHEBI:49883"/>
        <label>2</label>
    </ligand>
</feature>
<dbReference type="PANTHER" id="PTHR24960:SF79">
    <property type="entry name" value="PHOTOSYSTEM I IRON-SULFUR CENTER"/>
    <property type="match status" value="1"/>
</dbReference>
<feature type="domain" description="4Fe-4S ferredoxin-type" evidence="7">
    <location>
        <begin position="27"/>
        <end position="56"/>
    </location>
</feature>
<protein>
    <recommendedName>
        <fullName evidence="6">Ferredoxin-type protein NapF</fullName>
    </recommendedName>
</protein>
<feature type="binding site" evidence="6">
    <location>
        <position position="150"/>
    </location>
    <ligand>
        <name>[4Fe-4S] cluster</name>
        <dbReference type="ChEBI" id="CHEBI:49883"/>
        <label>3</label>
    </ligand>
</feature>
<feature type="domain" description="4Fe-4S ferredoxin-type" evidence="7">
    <location>
        <begin position="57"/>
        <end position="88"/>
    </location>
</feature>
<evidence type="ECO:0000256" key="4">
    <source>
        <dbReference type="ARBA" id="ARBA00023004"/>
    </source>
</evidence>
<feature type="binding site" evidence="6">
    <location>
        <position position="68"/>
    </location>
    <ligand>
        <name>[4Fe-4S] cluster</name>
        <dbReference type="ChEBI" id="CHEBI:49883"/>
        <label>2</label>
    </ligand>
</feature>
<dbReference type="AlphaFoldDB" id="A0A4S4NE66"/>
<comment type="cofactor">
    <cofactor evidence="6">
        <name>[4Fe-4S] cluster</name>
        <dbReference type="ChEBI" id="CHEBI:49883"/>
    </cofactor>
</comment>
<dbReference type="Gene3D" id="3.30.70.20">
    <property type="match status" value="2"/>
</dbReference>
<comment type="similarity">
    <text evidence="6">Belongs to the NapF family.</text>
</comment>
<dbReference type="PROSITE" id="PS51379">
    <property type="entry name" value="4FE4S_FER_2"/>
    <property type="match status" value="3"/>
</dbReference>
<feature type="binding site" evidence="6">
    <location>
        <position position="140"/>
    </location>
    <ligand>
        <name>[4Fe-4S] cluster</name>
        <dbReference type="ChEBI" id="CHEBI:49883"/>
        <label>3</label>
    </ligand>
</feature>
<evidence type="ECO:0000313" key="8">
    <source>
        <dbReference type="EMBL" id="THH34330.1"/>
    </source>
</evidence>
<dbReference type="Pfam" id="PF12838">
    <property type="entry name" value="Fer4_7"/>
    <property type="match status" value="1"/>
</dbReference>
<keyword evidence="2 6" id="KW-0479">Metal-binding</keyword>
<keyword evidence="4 6" id="KW-0408">Iron</keyword>
<feature type="binding site" evidence="6">
    <location>
        <position position="36"/>
    </location>
    <ligand>
        <name>[4Fe-4S] cluster</name>
        <dbReference type="ChEBI" id="CHEBI:49883"/>
        <label>1</label>
    </ligand>
</feature>
<dbReference type="InterPro" id="IPR004496">
    <property type="entry name" value="NapF"/>
</dbReference>
<dbReference type="EMBL" id="SRKY01000007">
    <property type="protein sequence ID" value="THH34330.1"/>
    <property type="molecule type" value="Genomic_DNA"/>
</dbReference>
<dbReference type="NCBIfam" id="TIGR00402">
    <property type="entry name" value="napF"/>
    <property type="match status" value="1"/>
</dbReference>
<feature type="binding site" evidence="6">
    <location>
        <position position="71"/>
    </location>
    <ligand>
        <name>[4Fe-4S] cluster</name>
        <dbReference type="ChEBI" id="CHEBI:49883"/>
        <label>2</label>
    </ligand>
</feature>
<comment type="function">
    <text evidence="6">Could be involved in the maturation of NapA, the catalytic subunit of the periplasmic nitrate reductase, before its export into the periplasm.</text>
</comment>
<dbReference type="CDD" id="cd10564">
    <property type="entry name" value="NapF_like"/>
    <property type="match status" value="1"/>
</dbReference>
<evidence type="ECO:0000313" key="9">
    <source>
        <dbReference type="Proteomes" id="UP000306602"/>
    </source>
</evidence>
<dbReference type="OrthoDB" id="9800445at2"/>
<feature type="binding site" evidence="6">
    <location>
        <position position="143"/>
    </location>
    <ligand>
        <name>[4Fe-4S] cluster</name>
        <dbReference type="ChEBI" id="CHEBI:49883"/>
        <label>3</label>
    </ligand>
</feature>
<dbReference type="PROSITE" id="PS00198">
    <property type="entry name" value="4FE4S_FER_1"/>
    <property type="match status" value="2"/>
</dbReference>
<dbReference type="InterPro" id="IPR017896">
    <property type="entry name" value="4Fe4S_Fe-S-bd"/>
</dbReference>
<dbReference type="GO" id="GO:0046872">
    <property type="term" value="F:metal ion binding"/>
    <property type="evidence" value="ECO:0007669"/>
    <property type="project" value="UniProtKB-KW"/>
</dbReference>
<keyword evidence="1 6" id="KW-0004">4Fe-4S</keyword>
<evidence type="ECO:0000256" key="3">
    <source>
        <dbReference type="ARBA" id="ARBA00022737"/>
    </source>
</evidence>
<sequence>MMSLEGRRNFLRGRFRQSDGLAMYPPGAQDAFAELCTNCGDCATACPEGIIVKTGSAHPIVDFTRGACTFCGECSAACPSGALLAENITLWPWRATIQTNCLSFQGITCRACEDACEPRAIRFRLMTAGRAIPEIDTGQCSGCGECAFTCPAQAVRFEHVDHAEKEIVQ</sequence>
<dbReference type="InterPro" id="IPR017900">
    <property type="entry name" value="4Fe4S_Fe_S_CS"/>
</dbReference>